<dbReference type="InterPro" id="IPR012677">
    <property type="entry name" value="Nucleotide-bd_a/b_plait_sf"/>
</dbReference>
<feature type="compositionally biased region" description="Basic and acidic residues" evidence="5">
    <location>
        <begin position="29"/>
        <end position="48"/>
    </location>
</feature>
<comment type="similarity">
    <text evidence="1">Belongs to the universal ribosomal protein uL23 family.</text>
</comment>
<protein>
    <recommendedName>
        <fullName evidence="4">Large ribosomal subunit protein uL23m</fullName>
    </recommendedName>
</protein>
<sequence length="313" mass="35897">MQSASRLLRRSYATHARAREGRILSAPKAVRERRAARGLDKDSPRSSDDLTPAEFAYYQRALALGELMGKGKNGGEPSDKEWLDQLNQRRNRVRGIRIEKQKDGRKEVVAMGQKVYLPNIIFRMVRNSTPPGMPYNPYQATFRLPLSITKTDIRSYLLAVYGVETTYIRTGIFASPLYRARDGSMTRTKQTYKKAVVGLVVPFAPPPPMEELQDAAQRKGMQERNEKAFNIQASKIYTRRHLLRTTKKGSEKWTWRNIATTKRGQILKAIGEARWKREHALMATKTLMNENRAQGLPVDEIDFLEMKRLAEEN</sequence>
<reference evidence="6 7" key="1">
    <citation type="submission" date="2014-04" db="EMBL/GenBank/DDBJ databases">
        <authorList>
            <consortium name="DOE Joint Genome Institute"/>
            <person name="Kuo A."/>
            <person name="Tarkka M."/>
            <person name="Buscot F."/>
            <person name="Kohler A."/>
            <person name="Nagy L.G."/>
            <person name="Floudas D."/>
            <person name="Copeland A."/>
            <person name="Barry K.W."/>
            <person name="Cichocki N."/>
            <person name="Veneault-Fourrey C."/>
            <person name="LaButti K."/>
            <person name="Lindquist E.A."/>
            <person name="Lipzen A."/>
            <person name="Lundell T."/>
            <person name="Morin E."/>
            <person name="Murat C."/>
            <person name="Sun H."/>
            <person name="Tunlid A."/>
            <person name="Henrissat B."/>
            <person name="Grigoriev I.V."/>
            <person name="Hibbett D.S."/>
            <person name="Martin F."/>
            <person name="Nordberg H.P."/>
            <person name="Cantor M.N."/>
            <person name="Hua S.X."/>
        </authorList>
    </citation>
    <scope>NUCLEOTIDE SEQUENCE [LARGE SCALE GENOMIC DNA]</scope>
    <source>
        <strain evidence="6 7">F 1598</strain>
    </source>
</reference>
<evidence type="ECO:0000256" key="4">
    <source>
        <dbReference type="ARBA" id="ARBA00039977"/>
    </source>
</evidence>
<keyword evidence="7" id="KW-1185">Reference proteome</keyword>
<dbReference type="EMBL" id="KN832992">
    <property type="protein sequence ID" value="KIM83050.1"/>
    <property type="molecule type" value="Genomic_DNA"/>
</dbReference>
<evidence type="ECO:0000313" key="6">
    <source>
        <dbReference type="EMBL" id="KIM83050.1"/>
    </source>
</evidence>
<evidence type="ECO:0000256" key="2">
    <source>
        <dbReference type="ARBA" id="ARBA00022980"/>
    </source>
</evidence>
<dbReference type="HOGENOM" id="CLU_073162_0_0_1"/>
<dbReference type="InterPro" id="IPR012678">
    <property type="entry name" value="Ribosomal_uL23/eL15/eS24_sf"/>
</dbReference>
<organism evidence="6 7">
    <name type="scientific">Piloderma croceum (strain F 1598)</name>
    <dbReference type="NCBI Taxonomy" id="765440"/>
    <lineage>
        <taxon>Eukaryota</taxon>
        <taxon>Fungi</taxon>
        <taxon>Dikarya</taxon>
        <taxon>Basidiomycota</taxon>
        <taxon>Agaricomycotina</taxon>
        <taxon>Agaricomycetes</taxon>
        <taxon>Agaricomycetidae</taxon>
        <taxon>Atheliales</taxon>
        <taxon>Atheliaceae</taxon>
        <taxon>Piloderma</taxon>
    </lineage>
</organism>
<dbReference type="SUPFAM" id="SSF54189">
    <property type="entry name" value="Ribosomal proteins S24e, L23 and L15e"/>
    <property type="match status" value="1"/>
</dbReference>
<dbReference type="GO" id="GO:0003735">
    <property type="term" value="F:structural constituent of ribosome"/>
    <property type="evidence" value="ECO:0007669"/>
    <property type="project" value="InterPro"/>
</dbReference>
<dbReference type="Gene3D" id="3.30.70.330">
    <property type="match status" value="1"/>
</dbReference>
<evidence type="ECO:0000256" key="3">
    <source>
        <dbReference type="ARBA" id="ARBA00023274"/>
    </source>
</evidence>
<dbReference type="Proteomes" id="UP000054166">
    <property type="component" value="Unassembled WGS sequence"/>
</dbReference>
<keyword evidence="2" id="KW-0689">Ribosomal protein</keyword>
<dbReference type="PANTHER" id="PTHR12059">
    <property type="entry name" value="RIBOSOMAL PROTEIN L23-RELATED"/>
    <property type="match status" value="1"/>
</dbReference>
<dbReference type="GO" id="GO:0032543">
    <property type="term" value="P:mitochondrial translation"/>
    <property type="evidence" value="ECO:0007669"/>
    <property type="project" value="TreeGrafter"/>
</dbReference>
<proteinExistence type="inferred from homology"/>
<evidence type="ECO:0000256" key="5">
    <source>
        <dbReference type="SAM" id="MobiDB-lite"/>
    </source>
</evidence>
<evidence type="ECO:0000256" key="1">
    <source>
        <dbReference type="ARBA" id="ARBA00006700"/>
    </source>
</evidence>
<gene>
    <name evidence="6" type="ORF">PILCRDRAFT_7480</name>
</gene>
<dbReference type="OrthoDB" id="275582at2759"/>
<feature type="region of interest" description="Disordered" evidence="5">
    <location>
        <begin position="27"/>
        <end position="50"/>
    </location>
</feature>
<dbReference type="InParanoid" id="A0A0C3FEX5"/>
<dbReference type="GO" id="GO:0005762">
    <property type="term" value="C:mitochondrial large ribosomal subunit"/>
    <property type="evidence" value="ECO:0007669"/>
    <property type="project" value="TreeGrafter"/>
</dbReference>
<accession>A0A0C3FEX5</accession>
<reference evidence="7" key="2">
    <citation type="submission" date="2015-01" db="EMBL/GenBank/DDBJ databases">
        <title>Evolutionary Origins and Diversification of the Mycorrhizal Mutualists.</title>
        <authorList>
            <consortium name="DOE Joint Genome Institute"/>
            <consortium name="Mycorrhizal Genomics Consortium"/>
            <person name="Kohler A."/>
            <person name="Kuo A."/>
            <person name="Nagy L.G."/>
            <person name="Floudas D."/>
            <person name="Copeland A."/>
            <person name="Barry K.W."/>
            <person name="Cichocki N."/>
            <person name="Veneault-Fourrey C."/>
            <person name="LaButti K."/>
            <person name="Lindquist E.A."/>
            <person name="Lipzen A."/>
            <person name="Lundell T."/>
            <person name="Morin E."/>
            <person name="Murat C."/>
            <person name="Riley R."/>
            <person name="Ohm R."/>
            <person name="Sun H."/>
            <person name="Tunlid A."/>
            <person name="Henrissat B."/>
            <person name="Grigoriev I.V."/>
            <person name="Hibbett D.S."/>
            <person name="Martin F."/>
        </authorList>
    </citation>
    <scope>NUCLEOTIDE SEQUENCE [LARGE SCALE GENOMIC DNA]</scope>
    <source>
        <strain evidence="7">F 1598</strain>
    </source>
</reference>
<keyword evidence="3" id="KW-0687">Ribonucleoprotein</keyword>
<dbReference type="PANTHER" id="PTHR12059:SF5">
    <property type="entry name" value="LARGE RIBOSOMAL SUBUNIT PROTEIN UL23M"/>
    <property type="match status" value="1"/>
</dbReference>
<name>A0A0C3FEX5_PILCF</name>
<evidence type="ECO:0000313" key="7">
    <source>
        <dbReference type="Proteomes" id="UP000054166"/>
    </source>
</evidence>
<dbReference type="InterPro" id="IPR013025">
    <property type="entry name" value="Ribosomal_uL23-like"/>
</dbReference>
<dbReference type="STRING" id="765440.A0A0C3FEX5"/>
<dbReference type="AlphaFoldDB" id="A0A0C3FEX5"/>